<dbReference type="GO" id="GO:0009247">
    <property type="term" value="P:glycolipid biosynthetic process"/>
    <property type="evidence" value="ECO:0007669"/>
    <property type="project" value="UniProtKB-ARBA"/>
</dbReference>
<evidence type="ECO:0000256" key="4">
    <source>
        <dbReference type="ARBA" id="ARBA00022679"/>
    </source>
</evidence>
<keyword evidence="3" id="KW-0997">Cell inner membrane</keyword>
<evidence type="ECO:0000256" key="6">
    <source>
        <dbReference type="ARBA" id="ARBA00023315"/>
    </source>
</evidence>
<protein>
    <submittedName>
        <fullName evidence="7">KDO2-lipid IV(A) lauroyltransferase</fullName>
    </submittedName>
</protein>
<keyword evidence="4 7" id="KW-0808">Transferase</keyword>
<dbReference type="GO" id="GO:0005886">
    <property type="term" value="C:plasma membrane"/>
    <property type="evidence" value="ECO:0007669"/>
    <property type="project" value="UniProtKB-SubCell"/>
</dbReference>
<evidence type="ECO:0000256" key="2">
    <source>
        <dbReference type="ARBA" id="ARBA00022475"/>
    </source>
</evidence>
<dbReference type="STRING" id="142842.SAMN02745118_00932"/>
<evidence type="ECO:0000313" key="8">
    <source>
        <dbReference type="Proteomes" id="UP000190625"/>
    </source>
</evidence>
<reference evidence="8" key="1">
    <citation type="submission" date="2017-02" db="EMBL/GenBank/DDBJ databases">
        <authorList>
            <person name="Varghese N."/>
            <person name="Submissions S."/>
        </authorList>
    </citation>
    <scope>NUCLEOTIDE SEQUENCE [LARGE SCALE GENOMIC DNA]</scope>
    <source>
        <strain evidence="8">ATCC BAA-73</strain>
    </source>
</reference>
<dbReference type="GO" id="GO:0016746">
    <property type="term" value="F:acyltransferase activity"/>
    <property type="evidence" value="ECO:0007669"/>
    <property type="project" value="UniProtKB-KW"/>
</dbReference>
<dbReference type="AlphaFoldDB" id="A0A1T4KXR8"/>
<evidence type="ECO:0000256" key="5">
    <source>
        <dbReference type="ARBA" id="ARBA00023136"/>
    </source>
</evidence>
<keyword evidence="8" id="KW-1185">Reference proteome</keyword>
<keyword evidence="5" id="KW-0472">Membrane</keyword>
<name>A0A1T4KXR8_9FIRM</name>
<keyword evidence="6" id="KW-0012">Acyltransferase</keyword>
<proteinExistence type="predicted"/>
<dbReference type="EMBL" id="FUWM01000007">
    <property type="protein sequence ID" value="SJZ47229.1"/>
    <property type="molecule type" value="Genomic_DNA"/>
</dbReference>
<dbReference type="PANTHER" id="PTHR30606">
    <property type="entry name" value="LIPID A BIOSYNTHESIS LAUROYL ACYLTRANSFERASE"/>
    <property type="match status" value="1"/>
</dbReference>
<dbReference type="InterPro" id="IPR004960">
    <property type="entry name" value="LipA_acyltrans"/>
</dbReference>
<comment type="subcellular location">
    <subcellularLocation>
        <location evidence="1">Cell inner membrane</location>
    </subcellularLocation>
</comment>
<evidence type="ECO:0000256" key="3">
    <source>
        <dbReference type="ARBA" id="ARBA00022519"/>
    </source>
</evidence>
<accession>A0A1T4KXR8</accession>
<evidence type="ECO:0000256" key="1">
    <source>
        <dbReference type="ARBA" id="ARBA00004533"/>
    </source>
</evidence>
<dbReference type="Proteomes" id="UP000190625">
    <property type="component" value="Unassembled WGS sequence"/>
</dbReference>
<gene>
    <name evidence="7" type="ORF">SAMN02745118_00932</name>
</gene>
<evidence type="ECO:0000313" key="7">
    <source>
        <dbReference type="EMBL" id="SJZ47229.1"/>
    </source>
</evidence>
<dbReference type="Pfam" id="PF03279">
    <property type="entry name" value="Lip_A_acyltrans"/>
    <property type="match status" value="1"/>
</dbReference>
<dbReference type="PANTHER" id="PTHR30606:SF10">
    <property type="entry name" value="PHOSPHATIDYLINOSITOL MANNOSIDE ACYLTRANSFERASE"/>
    <property type="match status" value="1"/>
</dbReference>
<sequence length="301" mass="34850">MVKGLEKVKDIIIYMLYRLLEIVVNLVPEPLAYFIGKRFGDLVYILLKTRRQIAIKNLKLALEVDDVEADQLTKANFRHLGMVLIEFLRLSQLTEENVDEVIEIEGIEHLKEAQQQKEGFVLFTGHFGNWELLGAALALKGFSINALARDQGIELINDHILRTREEKGIDIFSNKGMVVKKAYRVLQQGEGLFMLGDQKSRHSDHYTEFFGLKARVELGPVALAARTNSTIIPVYIARQEIGKHKIFIREPVKVKRNITEEETNKKIRELTATLEDIIREYPTQWLWAHNRWKYSPDLRNN</sequence>
<organism evidence="7 8">
    <name type="scientific">Selenihalanaerobacter shriftii</name>
    <dbReference type="NCBI Taxonomy" id="142842"/>
    <lineage>
        <taxon>Bacteria</taxon>
        <taxon>Bacillati</taxon>
        <taxon>Bacillota</taxon>
        <taxon>Clostridia</taxon>
        <taxon>Halanaerobiales</taxon>
        <taxon>Halobacteroidaceae</taxon>
        <taxon>Selenihalanaerobacter</taxon>
    </lineage>
</organism>
<dbReference type="PIRSF" id="PIRSF026649">
    <property type="entry name" value="MsbB"/>
    <property type="match status" value="1"/>
</dbReference>
<dbReference type="CDD" id="cd07984">
    <property type="entry name" value="LPLAT_LABLAT-like"/>
    <property type="match status" value="1"/>
</dbReference>
<keyword evidence="2" id="KW-1003">Cell membrane</keyword>